<dbReference type="AlphaFoldDB" id="A0A9P7RYH8"/>
<feature type="coiled-coil region" evidence="4">
    <location>
        <begin position="103"/>
        <end position="137"/>
    </location>
</feature>
<dbReference type="KEGG" id="more:E1B28_008420"/>
<dbReference type="EMBL" id="CM032185">
    <property type="protein sequence ID" value="KAG7092039.1"/>
    <property type="molecule type" value="Genomic_DNA"/>
</dbReference>
<dbReference type="RefSeq" id="XP_043008509.1">
    <property type="nucleotide sequence ID" value="XM_043153225.1"/>
</dbReference>
<evidence type="ECO:0000256" key="2">
    <source>
        <dbReference type="ARBA" id="ARBA00023125"/>
    </source>
</evidence>
<gene>
    <name evidence="7" type="ORF">E1B28_008420</name>
</gene>
<dbReference type="SMART" id="SM00338">
    <property type="entry name" value="BRLZ"/>
    <property type="match status" value="2"/>
</dbReference>
<evidence type="ECO:0000256" key="3">
    <source>
        <dbReference type="ARBA" id="ARBA00023163"/>
    </source>
</evidence>
<dbReference type="PANTHER" id="PTHR11462:SF35">
    <property type="entry name" value="TRANSCRIPTION FACTOR JRA"/>
    <property type="match status" value="1"/>
</dbReference>
<dbReference type="GeneID" id="66077496"/>
<organism evidence="7 8">
    <name type="scientific">Marasmius oreades</name>
    <name type="common">fairy-ring Marasmius</name>
    <dbReference type="NCBI Taxonomy" id="181124"/>
    <lineage>
        <taxon>Eukaryota</taxon>
        <taxon>Fungi</taxon>
        <taxon>Dikarya</taxon>
        <taxon>Basidiomycota</taxon>
        <taxon>Agaricomycotina</taxon>
        <taxon>Agaricomycetes</taxon>
        <taxon>Agaricomycetidae</taxon>
        <taxon>Agaricales</taxon>
        <taxon>Marasmiineae</taxon>
        <taxon>Marasmiaceae</taxon>
        <taxon>Marasmius</taxon>
    </lineage>
</organism>
<evidence type="ECO:0000313" key="8">
    <source>
        <dbReference type="Proteomes" id="UP001049176"/>
    </source>
</evidence>
<evidence type="ECO:0000256" key="1">
    <source>
        <dbReference type="ARBA" id="ARBA00023015"/>
    </source>
</evidence>
<dbReference type="InterPro" id="IPR046347">
    <property type="entry name" value="bZIP_sf"/>
</dbReference>
<name>A0A9P7RYH8_9AGAR</name>
<dbReference type="InterPro" id="IPR050946">
    <property type="entry name" value="AP-1_TF_bZIP"/>
</dbReference>
<feature type="region of interest" description="Disordered" evidence="5">
    <location>
        <begin position="1"/>
        <end position="23"/>
    </location>
</feature>
<keyword evidence="4" id="KW-0175">Coiled coil</keyword>
<protein>
    <recommendedName>
        <fullName evidence="6">BZIP domain-containing protein</fullName>
    </recommendedName>
</protein>
<keyword evidence="3" id="KW-0804">Transcription</keyword>
<evidence type="ECO:0000256" key="4">
    <source>
        <dbReference type="SAM" id="Coils"/>
    </source>
</evidence>
<dbReference type="OrthoDB" id="3069794at2759"/>
<sequence length="271" mass="31294">MTLRTRRTSSGTPSSSGAPSHLSVIPDILHRPHRKLTSSVSEVDHPYFPPSQVKHHTTATMLDEVGKLQCLLPDATDQQRIEHQISRNILAARRSRQAKKRYVKHLEEAVQQLTVERDKWKTRAEMLRNNAEEETLEKLPADVTNLRHGEIPATRTFRKDLEETVYQLATVAEESETKVEIMMSRDNDGKEEKLQELPPDATDQQRIERQCYRNTLAARRSRQQMKLYVQQLGENVQQLTGEADEWKTRAKMFRGTLESQGLEMPCPEWSD</sequence>
<dbReference type="SUPFAM" id="SSF57959">
    <property type="entry name" value="Leucine zipper domain"/>
    <property type="match status" value="2"/>
</dbReference>
<keyword evidence="1" id="KW-0805">Transcription regulation</keyword>
<evidence type="ECO:0000256" key="5">
    <source>
        <dbReference type="SAM" id="MobiDB-lite"/>
    </source>
</evidence>
<proteinExistence type="predicted"/>
<comment type="caution">
    <text evidence="7">The sequence shown here is derived from an EMBL/GenBank/DDBJ whole genome shotgun (WGS) entry which is preliminary data.</text>
</comment>
<evidence type="ECO:0000313" key="7">
    <source>
        <dbReference type="EMBL" id="KAG7092039.1"/>
    </source>
</evidence>
<dbReference type="InterPro" id="IPR004827">
    <property type="entry name" value="bZIP"/>
</dbReference>
<dbReference type="Proteomes" id="UP001049176">
    <property type="component" value="Chromosome 5"/>
</dbReference>
<keyword evidence="2" id="KW-0238">DNA-binding</keyword>
<dbReference type="Pfam" id="PF07716">
    <property type="entry name" value="bZIP_2"/>
    <property type="match status" value="1"/>
</dbReference>
<dbReference type="Gene3D" id="1.20.5.170">
    <property type="match status" value="1"/>
</dbReference>
<keyword evidence="8" id="KW-1185">Reference proteome</keyword>
<dbReference type="Gene3D" id="3.30.160.60">
    <property type="entry name" value="Classic Zinc Finger"/>
    <property type="match status" value="1"/>
</dbReference>
<dbReference type="GO" id="GO:0005667">
    <property type="term" value="C:transcription regulator complex"/>
    <property type="evidence" value="ECO:0007669"/>
    <property type="project" value="TreeGrafter"/>
</dbReference>
<feature type="domain" description="BZIP" evidence="6">
    <location>
        <begin position="76"/>
        <end position="140"/>
    </location>
</feature>
<feature type="compositionally biased region" description="Low complexity" evidence="5">
    <location>
        <begin position="8"/>
        <end position="20"/>
    </location>
</feature>
<accession>A0A9P7RYH8</accession>
<evidence type="ECO:0000259" key="6">
    <source>
        <dbReference type="SMART" id="SM00338"/>
    </source>
</evidence>
<feature type="domain" description="BZIP" evidence="6">
    <location>
        <begin position="201"/>
        <end position="266"/>
    </location>
</feature>
<dbReference type="GO" id="GO:0000981">
    <property type="term" value="F:DNA-binding transcription factor activity, RNA polymerase II-specific"/>
    <property type="evidence" value="ECO:0007669"/>
    <property type="project" value="TreeGrafter"/>
</dbReference>
<dbReference type="PANTHER" id="PTHR11462">
    <property type="entry name" value="JUN TRANSCRIPTION FACTOR-RELATED"/>
    <property type="match status" value="1"/>
</dbReference>
<reference evidence="7" key="1">
    <citation type="journal article" date="2021" name="Genome Biol. Evol.">
        <title>The assembled and annotated genome of the fairy-ring fungus Marasmius oreades.</title>
        <authorList>
            <person name="Hiltunen M."/>
            <person name="Ament-Velasquez S.L."/>
            <person name="Johannesson H."/>
        </authorList>
    </citation>
    <scope>NUCLEOTIDE SEQUENCE</scope>
    <source>
        <strain evidence="7">03SP1</strain>
    </source>
</reference>
<dbReference type="GO" id="GO:0000978">
    <property type="term" value="F:RNA polymerase II cis-regulatory region sequence-specific DNA binding"/>
    <property type="evidence" value="ECO:0007669"/>
    <property type="project" value="TreeGrafter"/>
</dbReference>